<reference evidence="1 2" key="1">
    <citation type="submission" date="2015-05" db="EMBL/GenBank/DDBJ databases">
        <title>Evolution of Trichinella species and genotypes.</title>
        <authorList>
            <person name="Korhonen P.K."/>
            <person name="Edoardo P."/>
            <person name="Giuseppe L.R."/>
            <person name="Gasser R.B."/>
        </authorList>
    </citation>
    <scope>NUCLEOTIDE SEQUENCE [LARGE SCALE GENOMIC DNA]</scope>
    <source>
        <strain evidence="1">ISS10</strain>
    </source>
</reference>
<name>A0A0V1LT35_9BILA</name>
<dbReference type="EMBL" id="JYDW01000007">
    <property type="protein sequence ID" value="KRZ62619.1"/>
    <property type="molecule type" value="Genomic_DNA"/>
</dbReference>
<evidence type="ECO:0000313" key="2">
    <source>
        <dbReference type="Proteomes" id="UP000054721"/>
    </source>
</evidence>
<dbReference type="Proteomes" id="UP000054721">
    <property type="component" value="Unassembled WGS sequence"/>
</dbReference>
<dbReference type="OrthoDB" id="10461276at2759"/>
<gene>
    <name evidence="1" type="ORF">T02_12833</name>
</gene>
<comment type="caution">
    <text evidence="1">The sequence shown here is derived from an EMBL/GenBank/DDBJ whole genome shotgun (WGS) entry which is preliminary data.</text>
</comment>
<organism evidence="1 2">
    <name type="scientific">Trichinella nativa</name>
    <dbReference type="NCBI Taxonomy" id="6335"/>
    <lineage>
        <taxon>Eukaryota</taxon>
        <taxon>Metazoa</taxon>
        <taxon>Ecdysozoa</taxon>
        <taxon>Nematoda</taxon>
        <taxon>Enoplea</taxon>
        <taxon>Dorylaimia</taxon>
        <taxon>Trichinellida</taxon>
        <taxon>Trichinellidae</taxon>
        <taxon>Trichinella</taxon>
    </lineage>
</organism>
<protein>
    <submittedName>
        <fullName evidence="1">Uncharacterized protein</fullName>
    </submittedName>
</protein>
<evidence type="ECO:0000313" key="1">
    <source>
        <dbReference type="EMBL" id="KRZ62619.1"/>
    </source>
</evidence>
<sequence length="131" mass="14887">MPNPRRKSPAAQSLPVMLLLNDFTVYGTARGVLEARATLSCFETGDDDAQSSAIRQFTYQRYYCMMIKNMQITLIQHESISNPDFRFTHSFINRDFSSDLGGKFCFNLQLKIASCALIEEGAISTYQRTDH</sequence>
<dbReference type="AlphaFoldDB" id="A0A0V1LT35"/>
<proteinExistence type="predicted"/>
<accession>A0A0V1LT35</accession>
<keyword evidence="2" id="KW-1185">Reference proteome</keyword>